<dbReference type="Proteomes" id="UP000199375">
    <property type="component" value="Unassembled WGS sequence"/>
</dbReference>
<accession>A0A1C4TXE0</accession>
<keyword evidence="2" id="KW-0472">Membrane</keyword>
<feature type="compositionally biased region" description="Pro residues" evidence="1">
    <location>
        <begin position="147"/>
        <end position="187"/>
    </location>
</feature>
<keyword evidence="2" id="KW-0812">Transmembrane</keyword>
<gene>
    <name evidence="3" type="ORF">GA0070558_101145</name>
</gene>
<feature type="region of interest" description="Disordered" evidence="1">
    <location>
        <begin position="145"/>
        <end position="202"/>
    </location>
</feature>
<feature type="transmembrane region" description="Helical" evidence="2">
    <location>
        <begin position="61"/>
        <end position="81"/>
    </location>
</feature>
<reference evidence="3 4" key="1">
    <citation type="submission" date="2016-06" db="EMBL/GenBank/DDBJ databases">
        <authorList>
            <person name="Kjaerup R.B."/>
            <person name="Dalgaard T.S."/>
            <person name="Juul-Madsen H.R."/>
        </authorList>
    </citation>
    <scope>NUCLEOTIDE SEQUENCE [LARGE SCALE GENOMIC DNA]</scope>
    <source>
        <strain evidence="3 4">DSM 45626</strain>
    </source>
</reference>
<protein>
    <submittedName>
        <fullName evidence="3">Uncharacterized protein</fullName>
    </submittedName>
</protein>
<evidence type="ECO:0000313" key="3">
    <source>
        <dbReference type="EMBL" id="SCE64108.1"/>
    </source>
</evidence>
<dbReference type="AlphaFoldDB" id="A0A1C4TXE0"/>
<keyword evidence="2" id="KW-1133">Transmembrane helix</keyword>
<evidence type="ECO:0000256" key="2">
    <source>
        <dbReference type="SAM" id="Phobius"/>
    </source>
</evidence>
<feature type="transmembrane region" description="Helical" evidence="2">
    <location>
        <begin position="23"/>
        <end position="41"/>
    </location>
</feature>
<sequence length="202" mass="21480">MPYAEGGLNLNAFKKGVGMDVKVWMYLVYLAVSIGLTVWVARSLSRNGLVFLEEVFADERLARAVNSLLVVGFYLLNLGYVTVAMRHRDPVTGTSQAMEELSLKVGLVLLVLGALHFFNVFALGRYRRGRLRQLATHPPVAPVARLAPPPAQPGPHAPHVPHMPYPVAPHPAAPHPAGPQPAGPPAAPHGGATGAGPVPPAR</sequence>
<evidence type="ECO:0000256" key="1">
    <source>
        <dbReference type="SAM" id="MobiDB-lite"/>
    </source>
</evidence>
<evidence type="ECO:0000313" key="4">
    <source>
        <dbReference type="Proteomes" id="UP000199375"/>
    </source>
</evidence>
<dbReference type="EMBL" id="FMCW01000001">
    <property type="protein sequence ID" value="SCE64108.1"/>
    <property type="molecule type" value="Genomic_DNA"/>
</dbReference>
<feature type="transmembrane region" description="Helical" evidence="2">
    <location>
        <begin position="101"/>
        <end position="123"/>
    </location>
</feature>
<proteinExistence type="predicted"/>
<name>A0A1C4TXE0_9ACTN</name>
<organism evidence="3 4">
    <name type="scientific">Micromonospora haikouensis</name>
    <dbReference type="NCBI Taxonomy" id="686309"/>
    <lineage>
        <taxon>Bacteria</taxon>
        <taxon>Bacillati</taxon>
        <taxon>Actinomycetota</taxon>
        <taxon>Actinomycetes</taxon>
        <taxon>Micromonosporales</taxon>
        <taxon>Micromonosporaceae</taxon>
        <taxon>Micromonospora</taxon>
    </lineage>
</organism>